<sequence>MNICVVWCFIYMLLAFLLFALQCYIISILCVFFIHLTGRRTTLYILLCGLPILLLANQLSIQFIGSHLRFLLLAFTYFDQEKKNNFGHNPMFYTKIITYIITNKVGDNQHIP</sequence>
<proteinExistence type="predicted"/>
<gene>
    <name evidence="2" type="primary">01990-3R</name>
</gene>
<keyword evidence="1" id="KW-0812">Transmembrane</keyword>
<reference evidence="2" key="1">
    <citation type="submission" date="2019-11" db="EMBL/GenBank/DDBJ databases">
        <authorList>
            <person name="Ndlovu S.S."/>
            <person name="Carulei O."/>
        </authorList>
    </citation>
    <scope>NUCLEOTIDE SEQUENCE [LARGE SCALE GENOMIC DNA]</scope>
    <source>
        <strain evidence="2">RSA_2_2004</strain>
    </source>
</reference>
<protein>
    <submittedName>
        <fullName evidence="2">p01990-3R</fullName>
    </submittedName>
</protein>
<organismHost>
    <name type="scientific">Phacochoerus africanus</name>
    <name type="common">Warthog</name>
    <dbReference type="NCBI Taxonomy" id="41426"/>
</organismHost>
<organismHost>
    <name type="scientific">Potamochoerus larvatus</name>
    <name type="common">Bushpig</name>
    <dbReference type="NCBI Taxonomy" id="273792"/>
</organismHost>
<feature type="transmembrane region" description="Helical" evidence="1">
    <location>
        <begin position="42"/>
        <end position="61"/>
    </location>
</feature>
<organismHost>
    <name type="scientific">Ornithodoros</name>
    <name type="common">relapsing fever ticks</name>
    <dbReference type="NCBI Taxonomy" id="6937"/>
</organismHost>
<organismHost>
    <name type="scientific">Ornithodoros moubata</name>
    <name type="common">Soft tick</name>
    <name type="synonym">Argasid tick</name>
    <dbReference type="NCBI Taxonomy" id="6938"/>
</organismHost>
<organismHost>
    <name type="scientific">Sus scrofa</name>
    <name type="common">Pig</name>
    <dbReference type="NCBI Taxonomy" id="9823"/>
</organismHost>
<name>A0A6G7KUB9_ASF</name>
<organismHost>
    <name type="scientific">Phacochoerus aethiopicus</name>
    <name type="common">Warthog</name>
    <dbReference type="NCBI Taxonomy" id="85517"/>
</organismHost>
<evidence type="ECO:0000256" key="1">
    <source>
        <dbReference type="SAM" id="Phobius"/>
    </source>
</evidence>
<keyword evidence="1" id="KW-1133">Transmembrane helix</keyword>
<feature type="transmembrane region" description="Helical" evidence="1">
    <location>
        <begin position="7"/>
        <end position="36"/>
    </location>
</feature>
<accession>A0A6G7KUB9</accession>
<organism evidence="2">
    <name type="scientific">African swine fever virus</name>
    <name type="common">ASFV</name>
    <dbReference type="NCBI Taxonomy" id="10497"/>
    <lineage>
        <taxon>Viruses</taxon>
        <taxon>Varidnaviria</taxon>
        <taxon>Bamfordvirae</taxon>
        <taxon>Nucleocytoviricota</taxon>
        <taxon>Pokkesviricetes</taxon>
        <taxon>Asfuvirales</taxon>
        <taxon>Asfarviridae</taxon>
        <taxon>Asfivirus</taxon>
        <taxon>Asfivirus haemorrhagiae</taxon>
    </lineage>
</organism>
<evidence type="ECO:0000313" key="2">
    <source>
        <dbReference type="EMBL" id="QII88850.1"/>
    </source>
</evidence>
<keyword evidence="1" id="KW-0472">Membrane</keyword>
<dbReference type="EMBL" id="MN641877">
    <property type="protein sequence ID" value="QII88850.1"/>
    <property type="molecule type" value="Genomic_DNA"/>
</dbReference>